<reference evidence="3" key="1">
    <citation type="submission" date="2021-07" db="EMBL/GenBank/DDBJ databases">
        <authorList>
            <person name="Catto M.A."/>
            <person name="Jacobson A."/>
            <person name="Kennedy G."/>
            <person name="Labadie P."/>
            <person name="Hunt B.G."/>
            <person name="Srinivasan R."/>
        </authorList>
    </citation>
    <scope>NUCLEOTIDE SEQUENCE</scope>
    <source>
        <strain evidence="3">PL_HMW_Pooled</strain>
        <tissue evidence="3">Head</tissue>
    </source>
</reference>
<feature type="compositionally biased region" description="Basic and acidic residues" evidence="2">
    <location>
        <begin position="442"/>
        <end position="451"/>
    </location>
</feature>
<feature type="compositionally biased region" description="Low complexity" evidence="2">
    <location>
        <begin position="155"/>
        <end position="166"/>
    </location>
</feature>
<feature type="compositionally biased region" description="Low complexity" evidence="2">
    <location>
        <begin position="222"/>
        <end position="249"/>
    </location>
</feature>
<gene>
    <name evidence="3" type="ORF">KUF71_011678</name>
</gene>
<comment type="caution">
    <text evidence="3">The sequence shown here is derived from an EMBL/GenBank/DDBJ whole genome shotgun (WGS) entry which is preliminary data.</text>
</comment>
<feature type="compositionally biased region" description="Low complexity" evidence="2">
    <location>
        <begin position="474"/>
        <end position="485"/>
    </location>
</feature>
<reference evidence="3" key="2">
    <citation type="journal article" date="2023" name="BMC Genomics">
        <title>Pest status, molecular evolution, and epigenetic factors derived from the genome assembly of Frankliniella fusca, a thysanopteran phytovirus vector.</title>
        <authorList>
            <person name="Catto M.A."/>
            <person name="Labadie P.E."/>
            <person name="Jacobson A.L."/>
            <person name="Kennedy G.G."/>
            <person name="Srinivasan R."/>
            <person name="Hunt B.G."/>
        </authorList>
    </citation>
    <scope>NUCLEOTIDE SEQUENCE</scope>
    <source>
        <strain evidence="3">PL_HMW_Pooled</strain>
    </source>
</reference>
<accession>A0AAE1HJ67</accession>
<feature type="region of interest" description="Disordered" evidence="2">
    <location>
        <begin position="1"/>
        <end position="37"/>
    </location>
</feature>
<evidence type="ECO:0000313" key="4">
    <source>
        <dbReference type="Proteomes" id="UP001219518"/>
    </source>
</evidence>
<evidence type="ECO:0000313" key="3">
    <source>
        <dbReference type="EMBL" id="KAK3922183.1"/>
    </source>
</evidence>
<protein>
    <submittedName>
        <fullName evidence="3">Mitosis inducer protein blt1</fullName>
    </submittedName>
</protein>
<feature type="compositionally biased region" description="Polar residues" evidence="2">
    <location>
        <begin position="486"/>
        <end position="495"/>
    </location>
</feature>
<feature type="compositionally biased region" description="Basic and acidic residues" evidence="2">
    <location>
        <begin position="1"/>
        <end position="15"/>
    </location>
</feature>
<feature type="compositionally biased region" description="Basic residues" evidence="2">
    <location>
        <begin position="24"/>
        <end position="35"/>
    </location>
</feature>
<evidence type="ECO:0000256" key="1">
    <source>
        <dbReference type="SAM" id="Coils"/>
    </source>
</evidence>
<name>A0AAE1HJ67_9NEOP</name>
<feature type="region of interest" description="Disordered" evidence="2">
    <location>
        <begin position="437"/>
        <end position="504"/>
    </location>
</feature>
<keyword evidence="4" id="KW-1185">Reference proteome</keyword>
<feature type="coiled-coil region" evidence="1">
    <location>
        <begin position="400"/>
        <end position="434"/>
    </location>
</feature>
<evidence type="ECO:0000256" key="2">
    <source>
        <dbReference type="SAM" id="MobiDB-lite"/>
    </source>
</evidence>
<feature type="compositionally biased region" description="Polar residues" evidence="2">
    <location>
        <begin position="167"/>
        <end position="181"/>
    </location>
</feature>
<feature type="compositionally biased region" description="Polar residues" evidence="2">
    <location>
        <begin position="353"/>
        <end position="369"/>
    </location>
</feature>
<keyword evidence="1" id="KW-0175">Coiled coil</keyword>
<feature type="coiled-coil region" evidence="1">
    <location>
        <begin position="257"/>
        <end position="291"/>
    </location>
</feature>
<dbReference type="Proteomes" id="UP001219518">
    <property type="component" value="Unassembled WGS sequence"/>
</dbReference>
<feature type="region of interest" description="Disordered" evidence="2">
    <location>
        <begin position="343"/>
        <end position="374"/>
    </location>
</feature>
<dbReference type="AlphaFoldDB" id="A0AAE1HJ67"/>
<sequence>MELHRLKNGDKKEGDAASQASSQQKRKKNNNRLRHSNGYLQEWVHQSRPFMTPAPQYEQQYSQIVGPYWEVAGAPRMFAAISDPTVCRYSVPTAPPPPIAYSYEPVSLPLYQPAYQPAVPPSPLGAWRSPQHMPSRGVVRPDDQKPNGRFNAPQSSKRSSKLGSLRVNNVNNPLSPRQSSAAHEEYLSLPPGIDQDCDLDDSHRRFSDPGLAHAESEPAPVNVNGNNINNNLEEGNESGDWSHNSSSSSEESENYDNVALSEQLNILKADNKRLAQELRDTRAELHKLKLQASTWGNPVQQDYQPGMIADLVREIRDAAQLREETLLSRLRLMMADGGVLRLTGSSGVEKENSTTTREPTINSQDSQYTDDSRDSERLARLERQLSSLQLQNGGESVRREEQLRRELQEAQAARKMAESNVNKLEKLMNMMRKKMNGVTVSSERDGDRDVEGQLPQPQTPPQPVAQPQGSPAPSSLESLTSACSSNHGHQASSTPGAPGPVTDL</sequence>
<dbReference type="EMBL" id="JAHWGI010001072">
    <property type="protein sequence ID" value="KAK3922183.1"/>
    <property type="molecule type" value="Genomic_DNA"/>
</dbReference>
<proteinExistence type="predicted"/>
<organism evidence="3 4">
    <name type="scientific">Frankliniella fusca</name>
    <dbReference type="NCBI Taxonomy" id="407009"/>
    <lineage>
        <taxon>Eukaryota</taxon>
        <taxon>Metazoa</taxon>
        <taxon>Ecdysozoa</taxon>
        <taxon>Arthropoda</taxon>
        <taxon>Hexapoda</taxon>
        <taxon>Insecta</taxon>
        <taxon>Pterygota</taxon>
        <taxon>Neoptera</taxon>
        <taxon>Paraneoptera</taxon>
        <taxon>Thysanoptera</taxon>
        <taxon>Terebrantia</taxon>
        <taxon>Thripoidea</taxon>
        <taxon>Thripidae</taxon>
        <taxon>Frankliniella</taxon>
    </lineage>
</organism>
<feature type="region of interest" description="Disordered" evidence="2">
    <location>
        <begin position="122"/>
        <end position="256"/>
    </location>
</feature>